<dbReference type="EMBL" id="CP124543">
    <property type="protein sequence ID" value="WGV27156.1"/>
    <property type="molecule type" value="Genomic_DNA"/>
</dbReference>
<feature type="domain" description="Lantibiotic biosynthesis protein dehydration" evidence="2">
    <location>
        <begin position="231"/>
        <end position="611"/>
    </location>
</feature>
<dbReference type="SUPFAM" id="SSF158745">
    <property type="entry name" value="LanC-like"/>
    <property type="match status" value="1"/>
</dbReference>
<evidence type="ECO:0000259" key="2">
    <source>
        <dbReference type="Pfam" id="PF13575"/>
    </source>
</evidence>
<evidence type="ECO:0000256" key="1">
    <source>
        <dbReference type="PIRSR" id="PIRSR607822-1"/>
    </source>
</evidence>
<accession>A0AAJ6NVA0</accession>
<dbReference type="GO" id="GO:0046872">
    <property type="term" value="F:metal ion binding"/>
    <property type="evidence" value="ECO:0007669"/>
    <property type="project" value="UniProtKB-KW"/>
</dbReference>
<dbReference type="SMART" id="SM01260">
    <property type="entry name" value="LANC_like"/>
    <property type="match status" value="1"/>
</dbReference>
<dbReference type="AlphaFoldDB" id="A0AAJ6NVA0"/>
<dbReference type="Pfam" id="PF05147">
    <property type="entry name" value="LANC_like"/>
    <property type="match status" value="1"/>
</dbReference>
<dbReference type="RefSeq" id="WP_281484395.1">
    <property type="nucleotide sequence ID" value="NZ_CP124543.1"/>
</dbReference>
<dbReference type="CDD" id="cd04792">
    <property type="entry name" value="LanM-like"/>
    <property type="match status" value="1"/>
</dbReference>
<reference evidence="3 4" key="1">
    <citation type="journal article" date="2023" name="Limnol Oceanogr Lett">
        <title>Environmental adaptations by the intertidal Antarctic cyanobacterium Halotia branconii CENA392 as revealed using long-read genome sequencing.</title>
        <authorList>
            <person name="Dextro R.B."/>
            <person name="Delbaje E."/>
            <person name="Freitas P.N.N."/>
            <person name="Geraldes V."/>
            <person name="Pinto E."/>
            <person name="Long P.F."/>
            <person name="Fiore M.F."/>
        </authorList>
    </citation>
    <scope>NUCLEOTIDE SEQUENCE [LARGE SCALE GENOMIC DNA]</scope>
    <source>
        <strain evidence="3 4">CENA392</strain>
    </source>
</reference>
<feature type="binding site" evidence="1">
    <location>
        <position position="1008"/>
    </location>
    <ligand>
        <name>Zn(2+)</name>
        <dbReference type="ChEBI" id="CHEBI:29105"/>
    </ligand>
</feature>
<keyword evidence="1" id="KW-0862">Zinc</keyword>
<dbReference type="InterPro" id="IPR012341">
    <property type="entry name" value="6hp_glycosidase-like_sf"/>
</dbReference>
<dbReference type="InterPro" id="IPR017146">
    <property type="entry name" value="Lanti_2_LanM"/>
</dbReference>
<protein>
    <submittedName>
        <fullName evidence="3">Type 2 lanthipeptide synthetase LanM family protein</fullName>
    </submittedName>
</protein>
<organism evidence="3 4">
    <name type="scientific">Halotia branconii CENA392</name>
    <dbReference type="NCBI Taxonomy" id="1539056"/>
    <lineage>
        <taxon>Bacteria</taxon>
        <taxon>Bacillati</taxon>
        <taxon>Cyanobacteriota</taxon>
        <taxon>Cyanophyceae</taxon>
        <taxon>Nostocales</taxon>
        <taxon>Nodulariaceae</taxon>
        <taxon>Halotia</taxon>
    </lineage>
</organism>
<proteinExistence type="predicted"/>
<name>A0AAJ6NVA0_9CYAN</name>
<dbReference type="NCBIfam" id="TIGR03897">
    <property type="entry name" value="lanti_2_LanM"/>
    <property type="match status" value="1"/>
</dbReference>
<dbReference type="Pfam" id="PF13575">
    <property type="entry name" value="DUF4135"/>
    <property type="match status" value="1"/>
</dbReference>
<dbReference type="Proteomes" id="UP001223520">
    <property type="component" value="Chromosome"/>
</dbReference>
<dbReference type="KEGG" id="hbq:QI031_06590"/>
<evidence type="ECO:0000313" key="3">
    <source>
        <dbReference type="EMBL" id="WGV27156.1"/>
    </source>
</evidence>
<keyword evidence="1" id="KW-0479">Metal-binding</keyword>
<dbReference type="GO" id="GO:0005975">
    <property type="term" value="P:carbohydrate metabolic process"/>
    <property type="evidence" value="ECO:0007669"/>
    <property type="project" value="InterPro"/>
</dbReference>
<dbReference type="GO" id="GO:0031179">
    <property type="term" value="P:peptide modification"/>
    <property type="evidence" value="ECO:0007669"/>
    <property type="project" value="InterPro"/>
</dbReference>
<sequence>MLLAHPLTDTLKAIAIKASSLSECVNALSAHQFLDDDLIENDSEEIERRLDFWCQVVAKGNWEKFQRRLAWDGLSNETVRLLVSKSDRIELDTLPAWTDTLKQVIEATQKFQFQDSARFQRYIDPESPLPFEDFYLPCLQVAENLLQKQFSDRNKILASQVQTILGRKLLESLLKIFAPTLMREFAQFRTSGNALRDFLTLAVQGSAKRDKYQAFLDTHLQDGLLWLFEKYSVLGRLVATTIDFWVESTSELLDRLLTDWSAIQEHFSPDQSLNQVVDITTGLSDRHKRGRSVTVLTFDTGLKLVYKPKDLSLEVAFNNLLQWYNQHQLELTFKFSQVLNRSTHGWVQYVESLSCDTEAAVRRFYQRSGMLMCLIHVLEGKDCHYENLIASGEHPVLVDMETLLHPEIKTPESAQIDVSTQFTQKLANSVLRTALLPQKELLVGNDLLSIDMSGLGKLDEQTVPSLVWKHINTDGMTMDYEAVCFTSKANVPTLDRVPVAPKQFIDEIVTGFEQMYRWLILHREKLLSPDSPLMLFANRECRLLFRNTRTYDVILANSYQPDFMEVGIARSVGLDVLSRGFLKASDKPDFWPILEAEKQDMEQLDIPMLTANTSGLHLHLGNGTMIADLFDKSSFERVLKRVQSLDETDLIFQSQVINLSLCSRFLEEPGLHQADVLISPHTVGDWITSDVLRDEAINIAQTLQQQAITTSENSVAWLGMGYKHNSQNFYIQNGELNLHNGCVGISLFLAALAQVTGDSQWRDLALRSLHPLRQILPEFTNDTNHKLVNQLGIGASEGLGSLIYGLVRISQFLDEPSLLVEAQQITKLITPQLIANDRIFDVMGGTAGTILGLLTLWANQENATPAILESAIACGQHLLDHQTKSEGKPKAWKTWRDRQLVGFSQGAAGIAYALLRLFAVTEDSRWLEAATQAIAYEQTQFSADAQNWPDLRSQLAKFQVNWANGAPGIALARLGSLSVLDTEMIRQEIAIALETTQKSLVWGVDSLCWGNFGRIETLLVAAQTLNRPDLLTAAHQATAVVLENARIQSKFTLFVRGFPQVMNPGFFHGLSGIGYEVLRLAYPDKLPSVLLWQ</sequence>
<keyword evidence="4" id="KW-1185">Reference proteome</keyword>
<gene>
    <name evidence="3" type="ORF">QI031_06590</name>
</gene>
<dbReference type="PIRSF" id="PIRSF037228">
    <property type="entry name" value="Lant_mod_RumM"/>
    <property type="match status" value="1"/>
</dbReference>
<dbReference type="InterPro" id="IPR025410">
    <property type="entry name" value="Lant_dehyd"/>
</dbReference>
<dbReference type="Gene3D" id="1.50.10.10">
    <property type="match status" value="1"/>
</dbReference>
<dbReference type="InterPro" id="IPR007822">
    <property type="entry name" value="LANC-like"/>
</dbReference>
<dbReference type="PRINTS" id="PR01950">
    <property type="entry name" value="LANCSUPER"/>
</dbReference>
<evidence type="ECO:0000313" key="4">
    <source>
        <dbReference type="Proteomes" id="UP001223520"/>
    </source>
</evidence>